<dbReference type="SUPFAM" id="SSF55103">
    <property type="entry name" value="FAD-linked oxidases, C-terminal domain"/>
    <property type="match status" value="1"/>
</dbReference>
<dbReference type="RefSeq" id="WP_380706293.1">
    <property type="nucleotide sequence ID" value="NZ_JBHSFN010000001.1"/>
</dbReference>
<dbReference type="InterPro" id="IPR016166">
    <property type="entry name" value="FAD-bd_PCMH"/>
</dbReference>
<evidence type="ECO:0000313" key="5">
    <source>
        <dbReference type="EMBL" id="MFC4584642.1"/>
    </source>
</evidence>
<evidence type="ECO:0000313" key="6">
    <source>
        <dbReference type="Proteomes" id="UP001595891"/>
    </source>
</evidence>
<evidence type="ECO:0000256" key="3">
    <source>
        <dbReference type="SAM" id="MobiDB-lite"/>
    </source>
</evidence>
<dbReference type="EMBL" id="JBHSFN010000001">
    <property type="protein sequence ID" value="MFC4584642.1"/>
    <property type="molecule type" value="Genomic_DNA"/>
</dbReference>
<dbReference type="InterPro" id="IPR036318">
    <property type="entry name" value="FAD-bd_PCMH-like_sf"/>
</dbReference>
<feature type="domain" description="FAD-binding PCMH-type" evidence="4">
    <location>
        <begin position="48"/>
        <end position="227"/>
    </location>
</feature>
<sequence>MPPPNPPTPSTPSDPPDLSDSPGFPGPSGDALVASGVTIREAGSDDAVAGVTPRWVALPESTEEVAAVMRAAAEHDLAVVTAGSGTKLHWGPPPTRCDLMVDTCCLNEILEHVAGDLVVRVQAGVTVEALAAALAGAGQQLALDVPIEGATIGGTLATATAGPRRLRYGTARDLLIGITVVLADGTIARSGGKVVKNVAGYDLGKLFTGSQGTLGVITEATFRLHPLPAARAWVTATVPDLAGLPGLAAVAASQLEPSALEVDRPGPRAPLTVTALIEGVAADERAKATADLMGPTATITPTPPNWWSHLPTDHPTPPGTNLPPEPQIAASPDLPLAHRVPPGTDPERQAPPGTNPPPEAPVPLGEEAPPLEPRVPSEPHVADGEGFLMELRVPPGAVVRAFAAVGRAAEEAGGIAVHVRGSLASAVLHLALPPDTTAPAAETFVAALRSGVAADGGRLVVWTAPPDAAARLDRWGPVGAASLMRRVRERFDPEGRMSPGRLDVGPPPAANHGA</sequence>
<feature type="compositionally biased region" description="Pro residues" evidence="3">
    <location>
        <begin position="1"/>
        <end position="15"/>
    </location>
</feature>
<dbReference type="Pfam" id="PF01565">
    <property type="entry name" value="FAD_binding_4"/>
    <property type="match status" value="1"/>
</dbReference>
<dbReference type="PANTHER" id="PTHR11748">
    <property type="entry name" value="D-LACTATE DEHYDROGENASE"/>
    <property type="match status" value="1"/>
</dbReference>
<proteinExistence type="predicted"/>
<dbReference type="InterPro" id="IPR006094">
    <property type="entry name" value="Oxid_FAD_bind_N"/>
</dbReference>
<feature type="compositionally biased region" description="Pro residues" evidence="3">
    <location>
        <begin position="505"/>
        <end position="514"/>
    </location>
</feature>
<feature type="compositionally biased region" description="Pro residues" evidence="3">
    <location>
        <begin position="314"/>
        <end position="326"/>
    </location>
</feature>
<feature type="region of interest" description="Disordered" evidence="3">
    <location>
        <begin position="491"/>
        <end position="514"/>
    </location>
</feature>
<evidence type="ECO:0000256" key="1">
    <source>
        <dbReference type="ARBA" id="ARBA00022630"/>
    </source>
</evidence>
<feature type="region of interest" description="Disordered" evidence="3">
    <location>
        <begin position="294"/>
        <end position="382"/>
    </location>
</feature>
<organism evidence="5 6">
    <name type="scientific">Sphaerisporangium corydalis</name>
    <dbReference type="NCBI Taxonomy" id="1441875"/>
    <lineage>
        <taxon>Bacteria</taxon>
        <taxon>Bacillati</taxon>
        <taxon>Actinomycetota</taxon>
        <taxon>Actinomycetes</taxon>
        <taxon>Streptosporangiales</taxon>
        <taxon>Streptosporangiaceae</taxon>
        <taxon>Sphaerisporangium</taxon>
    </lineage>
</organism>
<comment type="caution">
    <text evidence="5">The sequence shown here is derived from an EMBL/GenBank/DDBJ whole genome shotgun (WGS) entry which is preliminary data.</text>
</comment>
<evidence type="ECO:0000259" key="4">
    <source>
        <dbReference type="PROSITE" id="PS51387"/>
    </source>
</evidence>
<keyword evidence="2" id="KW-0274">FAD</keyword>
<dbReference type="Proteomes" id="UP001595891">
    <property type="component" value="Unassembled WGS sequence"/>
</dbReference>
<dbReference type="SUPFAM" id="SSF56176">
    <property type="entry name" value="FAD-binding/transporter-associated domain-like"/>
    <property type="match status" value="1"/>
</dbReference>
<dbReference type="PROSITE" id="PS51387">
    <property type="entry name" value="FAD_PCMH"/>
    <property type="match status" value="1"/>
</dbReference>
<protein>
    <submittedName>
        <fullName evidence="5">FAD-binding oxidoreductase</fullName>
    </submittedName>
</protein>
<keyword evidence="1" id="KW-0285">Flavoprotein</keyword>
<reference evidence="6" key="1">
    <citation type="journal article" date="2019" name="Int. J. Syst. Evol. Microbiol.">
        <title>The Global Catalogue of Microorganisms (GCM) 10K type strain sequencing project: providing services to taxonomists for standard genome sequencing and annotation.</title>
        <authorList>
            <consortium name="The Broad Institute Genomics Platform"/>
            <consortium name="The Broad Institute Genome Sequencing Center for Infectious Disease"/>
            <person name="Wu L."/>
            <person name="Ma J."/>
        </authorList>
    </citation>
    <scope>NUCLEOTIDE SEQUENCE [LARGE SCALE GENOMIC DNA]</scope>
    <source>
        <strain evidence="6">CCUG 49560</strain>
    </source>
</reference>
<feature type="region of interest" description="Disordered" evidence="3">
    <location>
        <begin position="1"/>
        <end position="32"/>
    </location>
</feature>
<dbReference type="Gene3D" id="3.30.465.10">
    <property type="match status" value="1"/>
</dbReference>
<keyword evidence="6" id="KW-1185">Reference proteome</keyword>
<dbReference type="InterPro" id="IPR016164">
    <property type="entry name" value="FAD-linked_Oxase-like_C"/>
</dbReference>
<evidence type="ECO:0000256" key="2">
    <source>
        <dbReference type="ARBA" id="ARBA00022827"/>
    </source>
</evidence>
<feature type="compositionally biased region" description="Low complexity" evidence="3">
    <location>
        <begin position="16"/>
        <end position="30"/>
    </location>
</feature>
<name>A0ABV9E553_9ACTN</name>
<dbReference type="InterPro" id="IPR016169">
    <property type="entry name" value="FAD-bd_PCMH_sub2"/>
</dbReference>
<gene>
    <name evidence="5" type="ORF">ACFO8L_01060</name>
</gene>
<accession>A0ABV9E553</accession>
<dbReference type="PANTHER" id="PTHR11748:SF103">
    <property type="entry name" value="GLYCOLATE OXIDASE SUBUNIT GLCE"/>
    <property type="match status" value="1"/>
</dbReference>